<dbReference type="Pfam" id="PF15003">
    <property type="entry name" value="HAUS2"/>
    <property type="match status" value="1"/>
</dbReference>
<dbReference type="STRING" id="595528.A0A0D2UDX6"/>
<organism evidence="2 3">
    <name type="scientific">Capsaspora owczarzaki (strain ATCC 30864)</name>
    <dbReference type="NCBI Taxonomy" id="595528"/>
    <lineage>
        <taxon>Eukaryota</taxon>
        <taxon>Filasterea</taxon>
        <taxon>Capsaspora</taxon>
    </lineage>
</organism>
<dbReference type="PANTHER" id="PTHR16039">
    <property type="entry name" value="HAUS AUGMIN-LIKE COMPLEX SUBUNIT 2"/>
    <property type="match status" value="1"/>
</dbReference>
<feature type="coiled-coil region" evidence="1">
    <location>
        <begin position="28"/>
        <end position="55"/>
    </location>
</feature>
<keyword evidence="1" id="KW-0175">Coiled coil</keyword>
<dbReference type="InterPro" id="IPR028346">
    <property type="entry name" value="HAUS2"/>
</dbReference>
<accession>A0A0D2UDX6</accession>
<evidence type="ECO:0000256" key="1">
    <source>
        <dbReference type="SAM" id="Coils"/>
    </source>
</evidence>
<keyword evidence="3" id="KW-1185">Reference proteome</keyword>
<dbReference type="RefSeq" id="XP_004347923.1">
    <property type="nucleotide sequence ID" value="XM_004347873.2"/>
</dbReference>
<evidence type="ECO:0000313" key="3">
    <source>
        <dbReference type="Proteomes" id="UP000008743"/>
    </source>
</evidence>
<reference evidence="3" key="1">
    <citation type="submission" date="2011-02" db="EMBL/GenBank/DDBJ databases">
        <title>The Genome Sequence of Capsaspora owczarzaki ATCC 30864.</title>
        <authorList>
            <person name="Russ C."/>
            <person name="Cuomo C."/>
            <person name="Burger G."/>
            <person name="Gray M.W."/>
            <person name="Holland P.W.H."/>
            <person name="King N."/>
            <person name="Lang F.B.F."/>
            <person name="Roger A.J."/>
            <person name="Ruiz-Trillo I."/>
            <person name="Young S.K."/>
            <person name="Zeng Q."/>
            <person name="Gargeya S."/>
            <person name="Alvarado L."/>
            <person name="Berlin A."/>
            <person name="Chapman S.B."/>
            <person name="Chen Z."/>
            <person name="Freedman E."/>
            <person name="Gellesch M."/>
            <person name="Goldberg J."/>
            <person name="Griggs A."/>
            <person name="Gujja S."/>
            <person name="Heilman E."/>
            <person name="Heiman D."/>
            <person name="Howarth C."/>
            <person name="Mehta T."/>
            <person name="Neiman D."/>
            <person name="Pearson M."/>
            <person name="Roberts A."/>
            <person name="Saif S."/>
            <person name="Shea T."/>
            <person name="Shenoy N."/>
            <person name="Sisk P."/>
            <person name="Stolte C."/>
            <person name="Sykes S."/>
            <person name="White J."/>
            <person name="Yandava C."/>
            <person name="Haas B."/>
            <person name="Nusbaum C."/>
            <person name="Birren B."/>
        </authorList>
    </citation>
    <scope>NUCLEOTIDE SEQUENCE</scope>
    <source>
        <strain evidence="3">ATCC 30864</strain>
    </source>
</reference>
<dbReference type="InterPro" id="IPR026242">
    <property type="entry name" value="HAUS2_metazoa"/>
</dbReference>
<dbReference type="AlphaFoldDB" id="A0A0D2UDX6"/>
<dbReference type="eggNOG" id="ENOG502QRF0">
    <property type="taxonomic scope" value="Eukaryota"/>
</dbReference>
<dbReference type="Proteomes" id="UP000008743">
    <property type="component" value="Unassembled WGS sequence"/>
</dbReference>
<dbReference type="GO" id="GO:0005813">
    <property type="term" value="C:centrosome"/>
    <property type="evidence" value="ECO:0007669"/>
    <property type="project" value="TreeGrafter"/>
</dbReference>
<dbReference type="PRINTS" id="PR02088">
    <property type="entry name" value="HAUSAUGMINL2"/>
</dbReference>
<name>A0A0D2UDX6_CAPO3</name>
<dbReference type="GO" id="GO:0070652">
    <property type="term" value="C:HAUS complex"/>
    <property type="evidence" value="ECO:0007669"/>
    <property type="project" value="InterPro"/>
</dbReference>
<dbReference type="GO" id="GO:0051225">
    <property type="term" value="P:spindle assembly"/>
    <property type="evidence" value="ECO:0007669"/>
    <property type="project" value="InterPro"/>
</dbReference>
<dbReference type="GO" id="GO:0007098">
    <property type="term" value="P:centrosome cycle"/>
    <property type="evidence" value="ECO:0007669"/>
    <property type="project" value="InterPro"/>
</dbReference>
<dbReference type="GO" id="GO:1990498">
    <property type="term" value="C:mitotic spindle microtubule"/>
    <property type="evidence" value="ECO:0007669"/>
    <property type="project" value="TreeGrafter"/>
</dbReference>
<evidence type="ECO:0000313" key="2">
    <source>
        <dbReference type="EMBL" id="KJE93291.1"/>
    </source>
</evidence>
<dbReference type="GO" id="GO:0007020">
    <property type="term" value="P:microtubule nucleation"/>
    <property type="evidence" value="ECO:0007669"/>
    <property type="project" value="TreeGrafter"/>
</dbReference>
<dbReference type="PhylomeDB" id="A0A0D2UDX6"/>
<protein>
    <submittedName>
        <fullName evidence="2">Uncharacterized protein</fullName>
    </submittedName>
</protein>
<dbReference type="InParanoid" id="A0A0D2UDX6"/>
<proteinExistence type="predicted"/>
<sequence length="182" mass="19433">MAMAMAGLGVGLEEQPRSLALIALLRQLSTLSAALDETTMRIRQVEQDAQTADAAHATAQASKTEALQSLQTHITGLLRKKAELVSRLQAPIMSDGLRVDAAFHSETVSLFTTMAQSLQHLSERLKDMAWMSSFSLADGRLETALDHTAAVISTYQSTFQASVQLQQAVASLAGSTASSAMQ</sequence>
<dbReference type="PANTHER" id="PTHR16039:SF1">
    <property type="entry name" value="HAUS AUGMIN-LIKE COMPLEX SUBUNIT 2"/>
    <property type="match status" value="1"/>
</dbReference>
<dbReference type="EMBL" id="KE346365">
    <property type="protein sequence ID" value="KJE93291.1"/>
    <property type="molecule type" value="Genomic_DNA"/>
</dbReference>
<gene>
    <name evidence="2" type="ORF">CAOG_004098</name>
</gene>